<reference evidence="1 2" key="1">
    <citation type="submission" date="2018-12" db="EMBL/GenBank/DDBJ databases">
        <title>Alloscrdovia theropitheci sp. nov: a novel taxon from the feces of the bleeding-herat monkey (Theropithecus geleda).</title>
        <authorList>
            <person name="Modesto M."/>
        </authorList>
    </citation>
    <scope>NUCLEOTIDE SEQUENCE [LARGE SCALE GENOMIC DNA]</scope>
    <source>
        <strain evidence="1 2">GLDI4/2</strain>
    </source>
</reference>
<keyword evidence="2" id="KW-1185">Reference proteome</keyword>
<gene>
    <name evidence="1" type="ORF">EJ419_00420</name>
</gene>
<sequence length="140" mass="15697">MTRTYFERSLGISPQFPLTIDSNQACVANNGDDASSARTLDQFEKDKFRLILQTTGQLHMENTCTCAQLYEQTRYVTLSAHCLALSTLSDINNALQRCIAVHWDGIAGENFKNKCREIASLAIHCSEEIQSIQSRYITDG</sequence>
<name>A0A4R0R190_9BIFI</name>
<dbReference type="RefSeq" id="WP_131282955.1">
    <property type="nucleotide sequence ID" value="NZ_RXLP01000002.1"/>
</dbReference>
<dbReference type="AlphaFoldDB" id="A0A4R0R190"/>
<evidence type="ECO:0000313" key="2">
    <source>
        <dbReference type="Proteomes" id="UP000291289"/>
    </source>
</evidence>
<dbReference type="Proteomes" id="UP000291289">
    <property type="component" value="Unassembled WGS sequence"/>
</dbReference>
<evidence type="ECO:0000313" key="1">
    <source>
        <dbReference type="EMBL" id="TCD54896.1"/>
    </source>
</evidence>
<proteinExistence type="predicted"/>
<dbReference type="EMBL" id="RXLP01000002">
    <property type="protein sequence ID" value="TCD54896.1"/>
    <property type="molecule type" value="Genomic_DNA"/>
</dbReference>
<protein>
    <submittedName>
        <fullName evidence="1">Uncharacterized protein</fullName>
    </submittedName>
</protein>
<accession>A0A4R0R190</accession>
<organism evidence="1 2">
    <name type="scientific">Alloscardovia theropitheci</name>
    <dbReference type="NCBI Taxonomy" id="2496842"/>
    <lineage>
        <taxon>Bacteria</taxon>
        <taxon>Bacillati</taxon>
        <taxon>Actinomycetota</taxon>
        <taxon>Actinomycetes</taxon>
        <taxon>Bifidobacteriales</taxon>
        <taxon>Bifidobacteriaceae</taxon>
        <taxon>Alloscardovia</taxon>
    </lineage>
</organism>
<comment type="caution">
    <text evidence="1">The sequence shown here is derived from an EMBL/GenBank/DDBJ whole genome shotgun (WGS) entry which is preliminary data.</text>
</comment>